<protein>
    <submittedName>
        <fullName evidence="1">Uncharacterized protein</fullName>
    </submittedName>
</protein>
<dbReference type="EMBL" id="NWUF01000021">
    <property type="protein sequence ID" value="PCE40916.1"/>
    <property type="molecule type" value="Genomic_DNA"/>
</dbReference>
<gene>
    <name evidence="1" type="ORF">COO09_17950</name>
</gene>
<evidence type="ECO:0000313" key="1">
    <source>
        <dbReference type="EMBL" id="PCE40916.1"/>
    </source>
</evidence>
<name>A0A2A4FT88_9SPHN</name>
<evidence type="ECO:0000313" key="2">
    <source>
        <dbReference type="Proteomes" id="UP000218934"/>
    </source>
</evidence>
<sequence length="148" mass="16319">MERQPVSSYDRRTIAAVGELPVIVDEADLNGFWSLCTGPFGCLDYELRGGSLTVHGLNMVGGNEDFAFRGRCRLDQGSLSATLHFKRHGQGGDDGTIFGPADADFHVHFMAEAISPHHFEGCFRRLGFADLRIVMKRIGRQNIGPLQI</sequence>
<comment type="caution">
    <text evidence="1">The sequence shown here is derived from an EMBL/GenBank/DDBJ whole genome shotgun (WGS) entry which is preliminary data.</text>
</comment>
<organism evidence="1 2">
    <name type="scientific">Rhizorhabdus dicambivorans</name>
    <dbReference type="NCBI Taxonomy" id="1850238"/>
    <lineage>
        <taxon>Bacteria</taxon>
        <taxon>Pseudomonadati</taxon>
        <taxon>Pseudomonadota</taxon>
        <taxon>Alphaproteobacteria</taxon>
        <taxon>Sphingomonadales</taxon>
        <taxon>Sphingomonadaceae</taxon>
        <taxon>Rhizorhabdus</taxon>
    </lineage>
</organism>
<dbReference type="AlphaFoldDB" id="A0A2A4FT88"/>
<keyword evidence="2" id="KW-1185">Reference proteome</keyword>
<proteinExistence type="predicted"/>
<accession>A0A2A4FT88</accession>
<dbReference type="Proteomes" id="UP000218934">
    <property type="component" value="Unassembled WGS sequence"/>
</dbReference>
<dbReference type="KEGG" id="rdi:CMV14_07840"/>
<reference evidence="1 2" key="1">
    <citation type="submission" date="2017-09" db="EMBL/GenBank/DDBJ databases">
        <title>The Catabolism of 3,6-Dichlorosalicylic acid is Initiated by the Cytochrome P450 Monooxygenase DsmABC in Rhizorhabdus dicambivorans Ndbn-20.</title>
        <authorList>
            <person name="Na L."/>
        </authorList>
    </citation>
    <scope>NUCLEOTIDE SEQUENCE [LARGE SCALE GENOMIC DNA]</scope>
    <source>
        <strain evidence="1 2">Ndbn-20m</strain>
    </source>
</reference>